<dbReference type="SUPFAM" id="SSF55073">
    <property type="entry name" value="Nucleotide cyclase"/>
    <property type="match status" value="1"/>
</dbReference>
<sequence length="377" mass="43162">MKEQYTRRFRIKLNQLFWIIIWWTLLGALDALGAYSLSAGWSIRDTGVARFVLFNTLSAFFSSIISGGFLVFFLRDRFTMKSFGFALLISSFVISVLNFGVFLLTHGILLSIRYGQNGLDPEVLARSTSLFDQPFYIKILIFWSIVAFITTIALHVNEKYGQGVLIKMLLGHYHRPREEERIFMFVDIKGSTAIAEQLGHVQFFNFLNDFFRDVTNPIVDTAGEIYQYVGDEIVISWDMKRGLNNANCIRCFFRMQELILRRSGFYRDKYGVAPEFKAGLHCGVVTTGEIGVIKKDIVFSGDTMNTTARIQAVCNKFRVRMLLSKNLLEKLDLPPLQYHPKRVGVFELKGKKQLVELYTFEEAMEPRYVGDGGISAT</sequence>
<keyword evidence="4" id="KW-1185">Reference proteome</keyword>
<dbReference type="Gene3D" id="3.30.70.1230">
    <property type="entry name" value="Nucleotide cyclase"/>
    <property type="match status" value="1"/>
</dbReference>
<keyword evidence="3" id="KW-0456">Lyase</keyword>
<dbReference type="InterPro" id="IPR029787">
    <property type="entry name" value="Nucleotide_cyclase"/>
</dbReference>
<dbReference type="KEGG" id="hhy:Halhy_1414"/>
<dbReference type="EC" id="4.6.1.1" evidence="3"/>
<name>F4KXA1_HALH1</name>
<dbReference type="Pfam" id="PF00211">
    <property type="entry name" value="Guanylate_cyc"/>
    <property type="match status" value="1"/>
</dbReference>
<dbReference type="GO" id="GO:0035556">
    <property type="term" value="P:intracellular signal transduction"/>
    <property type="evidence" value="ECO:0007669"/>
    <property type="project" value="InterPro"/>
</dbReference>
<keyword evidence="1" id="KW-1133">Transmembrane helix</keyword>
<evidence type="ECO:0000313" key="3">
    <source>
        <dbReference type="EMBL" id="AEE49309.1"/>
    </source>
</evidence>
<keyword evidence="1" id="KW-0472">Membrane</keyword>
<organism evidence="3 4">
    <name type="scientific">Haliscomenobacter hydrossis (strain ATCC 27775 / DSM 1100 / LMG 10767 / O)</name>
    <dbReference type="NCBI Taxonomy" id="760192"/>
    <lineage>
        <taxon>Bacteria</taxon>
        <taxon>Pseudomonadati</taxon>
        <taxon>Bacteroidota</taxon>
        <taxon>Saprospiria</taxon>
        <taxon>Saprospirales</taxon>
        <taxon>Haliscomenobacteraceae</taxon>
        <taxon>Haliscomenobacter</taxon>
    </lineage>
</organism>
<dbReference type="STRING" id="760192.Halhy_1414"/>
<dbReference type="eggNOG" id="COG2114">
    <property type="taxonomic scope" value="Bacteria"/>
</dbReference>
<reference key="2">
    <citation type="submission" date="2011-04" db="EMBL/GenBank/DDBJ databases">
        <title>Complete sequence of chromosome of Haliscomenobacter hydrossis DSM 1100.</title>
        <authorList>
            <consortium name="US DOE Joint Genome Institute (JGI-PGF)"/>
            <person name="Lucas S."/>
            <person name="Han J."/>
            <person name="Lapidus A."/>
            <person name="Bruce D."/>
            <person name="Goodwin L."/>
            <person name="Pitluck S."/>
            <person name="Peters L."/>
            <person name="Kyrpides N."/>
            <person name="Mavromatis K."/>
            <person name="Ivanova N."/>
            <person name="Ovchinnikova G."/>
            <person name="Pagani I."/>
            <person name="Daligault H."/>
            <person name="Detter J.C."/>
            <person name="Han C."/>
            <person name="Land M."/>
            <person name="Hauser L."/>
            <person name="Markowitz V."/>
            <person name="Cheng J.-F."/>
            <person name="Hugenholtz P."/>
            <person name="Woyke T."/>
            <person name="Wu D."/>
            <person name="Verbarg S."/>
            <person name="Frueling A."/>
            <person name="Brambilla E."/>
            <person name="Klenk H.-P."/>
            <person name="Eisen J.A."/>
        </authorList>
    </citation>
    <scope>NUCLEOTIDE SEQUENCE</scope>
    <source>
        <strain>DSM 1100</strain>
    </source>
</reference>
<keyword evidence="1" id="KW-0812">Transmembrane</keyword>
<dbReference type="CDD" id="cd07302">
    <property type="entry name" value="CHD"/>
    <property type="match status" value="1"/>
</dbReference>
<dbReference type="InterPro" id="IPR001054">
    <property type="entry name" value="A/G_cyclase"/>
</dbReference>
<dbReference type="GO" id="GO:0009190">
    <property type="term" value="P:cyclic nucleotide biosynthetic process"/>
    <property type="evidence" value="ECO:0007669"/>
    <property type="project" value="InterPro"/>
</dbReference>
<proteinExistence type="predicted"/>
<evidence type="ECO:0000256" key="1">
    <source>
        <dbReference type="SAM" id="Phobius"/>
    </source>
</evidence>
<protein>
    <submittedName>
        <fullName evidence="3">Adenylate/guanylate cyclase</fullName>
        <ecNumber evidence="3">4.6.1.1</ecNumber>
    </submittedName>
</protein>
<dbReference type="HOGENOM" id="CLU_055425_1_0_10"/>
<gene>
    <name evidence="3" type="ordered locus">Halhy_1414</name>
</gene>
<dbReference type="GO" id="GO:0004016">
    <property type="term" value="F:adenylate cyclase activity"/>
    <property type="evidence" value="ECO:0007669"/>
    <property type="project" value="UniProtKB-EC"/>
</dbReference>
<dbReference type="RefSeq" id="WP_013763863.1">
    <property type="nucleotide sequence ID" value="NC_015510.1"/>
</dbReference>
<evidence type="ECO:0000259" key="2">
    <source>
        <dbReference type="PROSITE" id="PS50125"/>
    </source>
</evidence>
<dbReference type="PANTHER" id="PTHR43081:SF1">
    <property type="entry name" value="ADENYLATE CYCLASE, TERMINAL-DIFFERENTIATION SPECIFIC"/>
    <property type="match status" value="1"/>
</dbReference>
<dbReference type="EMBL" id="CP002691">
    <property type="protein sequence ID" value="AEE49309.1"/>
    <property type="molecule type" value="Genomic_DNA"/>
</dbReference>
<feature type="transmembrane region" description="Helical" evidence="1">
    <location>
        <begin position="49"/>
        <end position="73"/>
    </location>
</feature>
<dbReference type="OrthoDB" id="9768499at2"/>
<evidence type="ECO:0000313" key="4">
    <source>
        <dbReference type="Proteomes" id="UP000008461"/>
    </source>
</evidence>
<feature type="transmembrane region" description="Helical" evidence="1">
    <location>
        <begin position="135"/>
        <end position="156"/>
    </location>
</feature>
<feature type="domain" description="Guanylate cyclase" evidence="2">
    <location>
        <begin position="182"/>
        <end position="311"/>
    </location>
</feature>
<reference evidence="3 4" key="1">
    <citation type="journal article" date="2011" name="Stand. Genomic Sci.">
        <title>Complete genome sequence of Haliscomenobacter hydrossis type strain (O).</title>
        <authorList>
            <consortium name="US DOE Joint Genome Institute (JGI-PGF)"/>
            <person name="Daligault H."/>
            <person name="Lapidus A."/>
            <person name="Zeytun A."/>
            <person name="Nolan M."/>
            <person name="Lucas S."/>
            <person name="Del Rio T.G."/>
            <person name="Tice H."/>
            <person name="Cheng J.F."/>
            <person name="Tapia R."/>
            <person name="Han C."/>
            <person name="Goodwin L."/>
            <person name="Pitluck S."/>
            <person name="Liolios K."/>
            <person name="Pagani I."/>
            <person name="Ivanova N."/>
            <person name="Huntemann M."/>
            <person name="Mavromatis K."/>
            <person name="Mikhailova N."/>
            <person name="Pati A."/>
            <person name="Chen A."/>
            <person name="Palaniappan K."/>
            <person name="Land M."/>
            <person name="Hauser L."/>
            <person name="Brambilla E.M."/>
            <person name="Rohde M."/>
            <person name="Verbarg S."/>
            <person name="Goker M."/>
            <person name="Bristow J."/>
            <person name="Eisen J.A."/>
            <person name="Markowitz V."/>
            <person name="Hugenholtz P."/>
            <person name="Kyrpides N.C."/>
            <person name="Klenk H.P."/>
            <person name="Woyke T."/>
        </authorList>
    </citation>
    <scope>NUCLEOTIDE SEQUENCE [LARGE SCALE GENOMIC DNA]</scope>
    <source>
        <strain evidence="4">ATCC 27775 / DSM 1100 / LMG 10767 / O</strain>
    </source>
</reference>
<dbReference type="Proteomes" id="UP000008461">
    <property type="component" value="Chromosome"/>
</dbReference>
<dbReference type="PROSITE" id="PS50125">
    <property type="entry name" value="GUANYLATE_CYCLASE_2"/>
    <property type="match status" value="1"/>
</dbReference>
<dbReference type="AlphaFoldDB" id="F4KXA1"/>
<feature type="transmembrane region" description="Helical" evidence="1">
    <location>
        <begin position="85"/>
        <end position="115"/>
    </location>
</feature>
<dbReference type="InterPro" id="IPR050697">
    <property type="entry name" value="Adenylyl/Guanylyl_Cyclase_3/4"/>
</dbReference>
<accession>F4KXA1</accession>
<feature type="transmembrane region" description="Helical" evidence="1">
    <location>
        <begin position="16"/>
        <end position="37"/>
    </location>
</feature>
<dbReference type="PANTHER" id="PTHR43081">
    <property type="entry name" value="ADENYLATE CYCLASE, TERMINAL-DIFFERENTIATION SPECIFIC-RELATED"/>
    <property type="match status" value="1"/>
</dbReference>